<comment type="subcellular location">
    <subcellularLocation>
        <location evidence="1">Cell membrane</location>
        <topology evidence="1">Multi-pass membrane protein</topology>
    </subcellularLocation>
</comment>
<feature type="transmembrane region" description="Helical" evidence="7">
    <location>
        <begin position="354"/>
        <end position="378"/>
    </location>
</feature>
<dbReference type="InterPro" id="IPR011701">
    <property type="entry name" value="MFS"/>
</dbReference>
<evidence type="ECO:0000256" key="5">
    <source>
        <dbReference type="ARBA" id="ARBA00022989"/>
    </source>
</evidence>
<dbReference type="NCBIfam" id="TIGR00711">
    <property type="entry name" value="efflux_EmrB"/>
    <property type="match status" value="1"/>
</dbReference>
<feature type="transmembrane region" description="Helical" evidence="7">
    <location>
        <begin position="75"/>
        <end position="94"/>
    </location>
</feature>
<feature type="transmembrane region" description="Helical" evidence="7">
    <location>
        <begin position="222"/>
        <end position="244"/>
    </location>
</feature>
<dbReference type="InterPro" id="IPR004638">
    <property type="entry name" value="EmrB-like"/>
</dbReference>
<keyword evidence="10" id="KW-1185">Reference proteome</keyword>
<keyword evidence="2" id="KW-0813">Transport</keyword>
<dbReference type="PROSITE" id="PS50850">
    <property type="entry name" value="MFS"/>
    <property type="match status" value="1"/>
</dbReference>
<feature type="transmembrane region" description="Helical" evidence="7">
    <location>
        <begin position="304"/>
        <end position="322"/>
    </location>
</feature>
<dbReference type="EMBL" id="CP091196">
    <property type="protein sequence ID" value="UQS22242.1"/>
    <property type="molecule type" value="Genomic_DNA"/>
</dbReference>
<keyword evidence="5 7" id="KW-1133">Transmembrane helix</keyword>
<feature type="transmembrane region" description="Helical" evidence="7">
    <location>
        <begin position="163"/>
        <end position="184"/>
    </location>
</feature>
<dbReference type="Gene3D" id="1.20.1250.20">
    <property type="entry name" value="MFS general substrate transporter like domains"/>
    <property type="match status" value="1"/>
</dbReference>
<protein>
    <submittedName>
        <fullName evidence="9">MFS transporter</fullName>
    </submittedName>
</protein>
<dbReference type="InterPro" id="IPR020846">
    <property type="entry name" value="MFS_dom"/>
</dbReference>
<dbReference type="PRINTS" id="PR01036">
    <property type="entry name" value="TCRTETB"/>
</dbReference>
<accession>A0ABY4NNX7</accession>
<keyword evidence="6 7" id="KW-0472">Membrane</keyword>
<feature type="transmembrane region" description="Helical" evidence="7">
    <location>
        <begin position="265"/>
        <end position="284"/>
    </location>
</feature>
<evidence type="ECO:0000313" key="9">
    <source>
        <dbReference type="EMBL" id="UQS22242.1"/>
    </source>
</evidence>
<evidence type="ECO:0000256" key="3">
    <source>
        <dbReference type="ARBA" id="ARBA00022475"/>
    </source>
</evidence>
<reference evidence="9" key="1">
    <citation type="submission" date="2022-01" db="EMBL/GenBank/DDBJ databases">
        <title>PSI-footprinting approach for the identification of protein synthesis inhibitor producers.</title>
        <authorList>
            <person name="Handel F."/>
            <person name="Kulik A."/>
            <person name="Wex K.W."/>
            <person name="Berscheid A."/>
            <person name="Saur J.S."/>
            <person name="Winkler A."/>
            <person name="Wibberg D."/>
            <person name="Kalinowski J."/>
            <person name="Broetz-Oesterhelt H."/>
            <person name="Mast Y."/>
        </authorList>
    </citation>
    <scope>NUCLEOTIDE SEQUENCE</scope>
    <source>
        <strain evidence="9">KNN 49.3e</strain>
    </source>
</reference>
<feature type="transmembrane region" description="Helical" evidence="7">
    <location>
        <begin position="390"/>
        <end position="414"/>
    </location>
</feature>
<proteinExistence type="predicted"/>
<dbReference type="Gene3D" id="1.20.1720.10">
    <property type="entry name" value="Multidrug resistance protein D"/>
    <property type="match status" value="1"/>
</dbReference>
<evidence type="ECO:0000256" key="7">
    <source>
        <dbReference type="SAM" id="Phobius"/>
    </source>
</evidence>
<evidence type="ECO:0000256" key="1">
    <source>
        <dbReference type="ARBA" id="ARBA00004651"/>
    </source>
</evidence>
<evidence type="ECO:0000259" key="8">
    <source>
        <dbReference type="PROSITE" id="PS50850"/>
    </source>
</evidence>
<feature type="transmembrane region" description="Helical" evidence="7">
    <location>
        <begin position="45"/>
        <end position="63"/>
    </location>
</feature>
<evidence type="ECO:0000256" key="6">
    <source>
        <dbReference type="ARBA" id="ARBA00023136"/>
    </source>
</evidence>
<dbReference type="CDD" id="cd17502">
    <property type="entry name" value="MFS_Azr1_MDR_like"/>
    <property type="match status" value="1"/>
</dbReference>
<dbReference type="PANTHER" id="PTHR23501">
    <property type="entry name" value="MAJOR FACILITATOR SUPERFAMILY"/>
    <property type="match status" value="1"/>
</dbReference>
<evidence type="ECO:0000256" key="4">
    <source>
        <dbReference type="ARBA" id="ARBA00022692"/>
    </source>
</evidence>
<organism evidence="9 10">
    <name type="scientific">Amycolatopsis thermalba</name>
    <dbReference type="NCBI Taxonomy" id="944492"/>
    <lineage>
        <taxon>Bacteria</taxon>
        <taxon>Bacillati</taxon>
        <taxon>Actinomycetota</taxon>
        <taxon>Actinomycetes</taxon>
        <taxon>Pseudonocardiales</taxon>
        <taxon>Pseudonocardiaceae</taxon>
        <taxon>Amycolatopsis</taxon>
    </lineage>
</organism>
<feature type="domain" description="Major facilitator superfamily (MFS) profile" evidence="8">
    <location>
        <begin position="10"/>
        <end position="457"/>
    </location>
</feature>
<feature type="transmembrane region" description="Helical" evidence="7">
    <location>
        <begin position="100"/>
        <end position="121"/>
    </location>
</feature>
<keyword evidence="4 7" id="KW-0812">Transmembrane</keyword>
<dbReference type="SUPFAM" id="SSF103473">
    <property type="entry name" value="MFS general substrate transporter"/>
    <property type="match status" value="2"/>
</dbReference>
<feature type="transmembrane region" description="Helical" evidence="7">
    <location>
        <begin position="196"/>
        <end position="216"/>
    </location>
</feature>
<keyword evidence="3" id="KW-1003">Cell membrane</keyword>
<sequence>MTSGRAQNTIVAAIMLGMLLAALDQTIVSTALPTIVADLGGANHLSWVVTSYLLAETIMTVLIGKFGDLFGRKRAFLASVVLFLAGSFLCGWADSMGMLVAFRALQGLGAGGLMVTSAAVIADVVPLRERGKYQGAIGAVFGVSTVAGPLLGGLFVDHLSWRWAFYVNVPLGVLVILVAVVALPTVKAAVKPRIDYLGIVLIALASTGLTLVTSWGGTVYPWASPMIIGMAIGSVLLLVAFVLVELRAEEPMLPMRLFRGRVFSVAGILSFVVGFAMLGGITYLPTYLQRVQGASATESGLRMLPLVVGMMITALVSGIVISRTGRYRVFPIAGSLVLALGLYLLSHLNTTTSFWVTSAYMIVLGLGLGCTMQVPTIVVQNTADYADLGVATSGVSFLRTLGSSFGVAVFGTIYANNLPAQPSTESYVDAIHTMFLIASPIGLLALLVALFLEEVPLRDSSKALTSGNNGVGEGFAMPGSGDSRQELEKAVATVWSKQKTDPGPEILARSGVPLSYAQAWLIAQIYRNSVDDGDATLQDIAAQTGVPAGIFEPTARQLVAAGQLAEADGHFTFTGHGSDTFARLVGAWRLWVLDNVAGPEAAAGRDLTACVDEIATQLISNGRSLTRPGRHAAPVA</sequence>
<name>A0ABY4NNX7_9PSEU</name>
<evidence type="ECO:0000313" key="10">
    <source>
        <dbReference type="Proteomes" id="UP000830158"/>
    </source>
</evidence>
<dbReference type="Pfam" id="PF07690">
    <property type="entry name" value="MFS_1"/>
    <property type="match status" value="1"/>
</dbReference>
<feature type="transmembrane region" description="Helical" evidence="7">
    <location>
        <begin position="133"/>
        <end position="151"/>
    </location>
</feature>
<dbReference type="InterPro" id="IPR036259">
    <property type="entry name" value="MFS_trans_sf"/>
</dbReference>
<feature type="transmembrane region" description="Helical" evidence="7">
    <location>
        <begin position="329"/>
        <end position="348"/>
    </location>
</feature>
<gene>
    <name evidence="9" type="ORF">L1857_05100</name>
</gene>
<evidence type="ECO:0000256" key="2">
    <source>
        <dbReference type="ARBA" id="ARBA00022448"/>
    </source>
</evidence>
<feature type="transmembrane region" description="Helical" evidence="7">
    <location>
        <begin position="434"/>
        <end position="452"/>
    </location>
</feature>
<dbReference type="PANTHER" id="PTHR23501:SF197">
    <property type="entry name" value="COMD"/>
    <property type="match status" value="1"/>
</dbReference>
<dbReference type="Proteomes" id="UP000830158">
    <property type="component" value="Chromosome"/>
</dbReference>